<dbReference type="AlphaFoldDB" id="A0A9Q3DP16"/>
<dbReference type="Proteomes" id="UP000765509">
    <property type="component" value="Unassembled WGS sequence"/>
</dbReference>
<evidence type="ECO:0000313" key="1">
    <source>
        <dbReference type="EMBL" id="MBW0504163.1"/>
    </source>
</evidence>
<comment type="caution">
    <text evidence="1">The sequence shown here is derived from an EMBL/GenBank/DDBJ whole genome shotgun (WGS) entry which is preliminary data.</text>
</comment>
<reference evidence="1" key="1">
    <citation type="submission" date="2021-03" db="EMBL/GenBank/DDBJ databases">
        <title>Draft genome sequence of rust myrtle Austropuccinia psidii MF-1, a brazilian biotype.</title>
        <authorList>
            <person name="Quecine M.C."/>
            <person name="Pachon D.M.R."/>
            <person name="Bonatelli M.L."/>
            <person name="Correr F.H."/>
            <person name="Franceschini L.M."/>
            <person name="Leite T.F."/>
            <person name="Margarido G.R.A."/>
            <person name="Almeida C.A."/>
            <person name="Ferrarezi J.A."/>
            <person name="Labate C.A."/>
        </authorList>
    </citation>
    <scope>NUCLEOTIDE SEQUENCE</scope>
    <source>
        <strain evidence="1">MF-1</strain>
    </source>
</reference>
<protein>
    <submittedName>
        <fullName evidence="1">Uncharacterized protein</fullName>
    </submittedName>
</protein>
<sequence>MSQFSVKTQDKLDELHRRNLRLQELTTLQEETIKAIQESYAKLRKTIEETNKIPNQVLKEKYHCKMDRDCLDQGINKLLNVFQNMKPQPQAHAFYNTYQEDIKPDVILDNKPRSPSQYQYGDNITYSEKELLKQLPEASVWPNFSGVGEYDHMGSLIILLDSSLMYQEYQITGLLKD</sequence>
<name>A0A9Q3DP16_9BASI</name>
<keyword evidence="2" id="KW-1185">Reference proteome</keyword>
<dbReference type="EMBL" id="AVOT02017761">
    <property type="protein sequence ID" value="MBW0504163.1"/>
    <property type="molecule type" value="Genomic_DNA"/>
</dbReference>
<evidence type="ECO:0000313" key="2">
    <source>
        <dbReference type="Proteomes" id="UP000765509"/>
    </source>
</evidence>
<gene>
    <name evidence="1" type="ORF">O181_043878</name>
</gene>
<proteinExistence type="predicted"/>
<accession>A0A9Q3DP16</accession>
<organism evidence="1 2">
    <name type="scientific">Austropuccinia psidii MF-1</name>
    <dbReference type="NCBI Taxonomy" id="1389203"/>
    <lineage>
        <taxon>Eukaryota</taxon>
        <taxon>Fungi</taxon>
        <taxon>Dikarya</taxon>
        <taxon>Basidiomycota</taxon>
        <taxon>Pucciniomycotina</taxon>
        <taxon>Pucciniomycetes</taxon>
        <taxon>Pucciniales</taxon>
        <taxon>Sphaerophragmiaceae</taxon>
        <taxon>Austropuccinia</taxon>
    </lineage>
</organism>